<dbReference type="HOGENOM" id="CLU_033666_7_3_1"/>
<proteinExistence type="predicted"/>
<reference evidence="2 3" key="1">
    <citation type="journal article" date="2012" name="PLoS Pathog.">
        <title>Diverse lifestyles and strategies of plant pathogenesis encoded in the genomes of eighteen Dothideomycetes fungi.</title>
        <authorList>
            <person name="Ohm R.A."/>
            <person name="Feau N."/>
            <person name="Henrissat B."/>
            <person name="Schoch C.L."/>
            <person name="Horwitz B.A."/>
            <person name="Barry K.W."/>
            <person name="Condon B.J."/>
            <person name="Copeland A.C."/>
            <person name="Dhillon B."/>
            <person name="Glaser F."/>
            <person name="Hesse C.N."/>
            <person name="Kosti I."/>
            <person name="LaButti K."/>
            <person name="Lindquist E.A."/>
            <person name="Lucas S."/>
            <person name="Salamov A.A."/>
            <person name="Bradshaw R.E."/>
            <person name="Ciuffetti L."/>
            <person name="Hamelin R.C."/>
            <person name="Kema G.H.J."/>
            <person name="Lawrence C."/>
            <person name="Scott J.A."/>
            <person name="Spatafora J.W."/>
            <person name="Turgeon B.G."/>
            <person name="de Wit P.J.G.M."/>
            <person name="Zhong S."/>
            <person name="Goodwin S.B."/>
            <person name="Grigoriev I.V."/>
        </authorList>
    </citation>
    <scope>NUCLEOTIDE SEQUENCE [LARGE SCALE GENOMIC DNA]</scope>
    <source>
        <strain evidence="3">28A</strain>
    </source>
</reference>
<dbReference type="Proteomes" id="UP000016935">
    <property type="component" value="Unassembled WGS sequence"/>
</dbReference>
<accession>R0IHS0</accession>
<protein>
    <submittedName>
        <fullName evidence="2">Uncharacterized protein</fullName>
    </submittedName>
</protein>
<dbReference type="STRING" id="671987.R0IHS0"/>
<keyword evidence="3" id="KW-1185">Reference proteome</keyword>
<evidence type="ECO:0000313" key="3">
    <source>
        <dbReference type="Proteomes" id="UP000016935"/>
    </source>
</evidence>
<feature type="compositionally biased region" description="Basic and acidic residues" evidence="1">
    <location>
        <begin position="76"/>
        <end position="86"/>
    </location>
</feature>
<gene>
    <name evidence="2" type="ORF">SETTUDRAFT_90773</name>
</gene>
<name>R0IHS0_EXST2</name>
<feature type="region of interest" description="Disordered" evidence="1">
    <location>
        <begin position="66"/>
        <end position="86"/>
    </location>
</feature>
<dbReference type="OrthoDB" id="4156902at2759"/>
<evidence type="ECO:0000313" key="2">
    <source>
        <dbReference type="EMBL" id="EOA84521.1"/>
    </source>
</evidence>
<organism evidence="2 3">
    <name type="scientific">Exserohilum turcicum (strain 28A)</name>
    <name type="common">Northern leaf blight fungus</name>
    <name type="synonym">Setosphaeria turcica</name>
    <dbReference type="NCBI Taxonomy" id="671987"/>
    <lineage>
        <taxon>Eukaryota</taxon>
        <taxon>Fungi</taxon>
        <taxon>Dikarya</taxon>
        <taxon>Ascomycota</taxon>
        <taxon>Pezizomycotina</taxon>
        <taxon>Dothideomycetes</taxon>
        <taxon>Pleosporomycetidae</taxon>
        <taxon>Pleosporales</taxon>
        <taxon>Pleosporineae</taxon>
        <taxon>Pleosporaceae</taxon>
        <taxon>Exserohilum</taxon>
    </lineage>
</organism>
<dbReference type="AlphaFoldDB" id="R0IHS0"/>
<dbReference type="GeneID" id="19405857"/>
<evidence type="ECO:0000256" key="1">
    <source>
        <dbReference type="SAM" id="MobiDB-lite"/>
    </source>
</evidence>
<dbReference type="eggNOG" id="ENOG502SWMJ">
    <property type="taxonomic scope" value="Eukaryota"/>
</dbReference>
<dbReference type="RefSeq" id="XP_008027147.1">
    <property type="nucleotide sequence ID" value="XM_008028956.1"/>
</dbReference>
<sequence length="86" mass="9630">MAPNTNSYTRVLIITLKSPPISKLTSQILELTSVNPCMVNRIYSRAIAASFKPNVLPLKILPQHVQDAPRSSRPAKQTEEVKEQIF</sequence>
<dbReference type="EMBL" id="KB908703">
    <property type="protein sequence ID" value="EOA84521.1"/>
    <property type="molecule type" value="Genomic_DNA"/>
</dbReference>
<reference evidence="2 3" key="2">
    <citation type="journal article" date="2013" name="PLoS Genet.">
        <title>Comparative genome structure, secondary metabolite, and effector coding capacity across Cochliobolus pathogens.</title>
        <authorList>
            <person name="Condon B.J."/>
            <person name="Leng Y."/>
            <person name="Wu D."/>
            <person name="Bushley K.E."/>
            <person name="Ohm R.A."/>
            <person name="Otillar R."/>
            <person name="Martin J."/>
            <person name="Schackwitz W."/>
            <person name="Grimwood J."/>
            <person name="MohdZainudin N."/>
            <person name="Xue C."/>
            <person name="Wang R."/>
            <person name="Manning V.A."/>
            <person name="Dhillon B."/>
            <person name="Tu Z.J."/>
            <person name="Steffenson B.J."/>
            <person name="Salamov A."/>
            <person name="Sun H."/>
            <person name="Lowry S."/>
            <person name="LaButti K."/>
            <person name="Han J."/>
            <person name="Copeland A."/>
            <person name="Lindquist E."/>
            <person name="Barry K."/>
            <person name="Schmutz J."/>
            <person name="Baker S.E."/>
            <person name="Ciuffetti L.M."/>
            <person name="Grigoriev I.V."/>
            <person name="Zhong S."/>
            <person name="Turgeon B.G."/>
        </authorList>
    </citation>
    <scope>NUCLEOTIDE SEQUENCE [LARGE SCALE GENOMIC DNA]</scope>
    <source>
        <strain evidence="3">28A</strain>
    </source>
</reference>